<proteinExistence type="predicted"/>
<gene>
    <name evidence="2" type="ORF">GCM10010124_00210</name>
</gene>
<feature type="compositionally biased region" description="Pro residues" evidence="1">
    <location>
        <begin position="1"/>
        <end position="15"/>
    </location>
</feature>
<sequence length="78" mass="8702">MPSHTPPPYPPPEVPPSRKDPTVRIRLHGTPADIAAALPVLAEVLDIHTVSRTYTDRTTSTHARVYLDAEPRPTREDR</sequence>
<comment type="caution">
    <text evidence="2">The sequence shown here is derived from an EMBL/GenBank/DDBJ whole genome shotgun (WGS) entry which is preliminary data.</text>
</comment>
<dbReference type="AlphaFoldDB" id="A0A8J3FDU9"/>
<feature type="region of interest" description="Disordered" evidence="1">
    <location>
        <begin position="55"/>
        <end position="78"/>
    </location>
</feature>
<evidence type="ECO:0000256" key="1">
    <source>
        <dbReference type="SAM" id="MobiDB-lite"/>
    </source>
</evidence>
<dbReference type="Proteomes" id="UP000662200">
    <property type="component" value="Unassembled WGS sequence"/>
</dbReference>
<feature type="compositionally biased region" description="Basic and acidic residues" evidence="1">
    <location>
        <begin position="65"/>
        <end position="78"/>
    </location>
</feature>
<reference evidence="2" key="1">
    <citation type="journal article" date="2014" name="Int. J. Syst. Evol. Microbiol.">
        <title>Complete genome sequence of Corynebacterium casei LMG S-19264T (=DSM 44701T), isolated from a smear-ripened cheese.</title>
        <authorList>
            <consortium name="US DOE Joint Genome Institute (JGI-PGF)"/>
            <person name="Walter F."/>
            <person name="Albersmeier A."/>
            <person name="Kalinowski J."/>
            <person name="Ruckert C."/>
        </authorList>
    </citation>
    <scope>NUCLEOTIDE SEQUENCE</scope>
    <source>
        <strain evidence="2">JCM 3091</strain>
    </source>
</reference>
<accession>A0A8J3FDU9</accession>
<evidence type="ECO:0000313" key="2">
    <source>
        <dbReference type="EMBL" id="GGK11546.1"/>
    </source>
</evidence>
<evidence type="ECO:0000313" key="3">
    <source>
        <dbReference type="Proteomes" id="UP000662200"/>
    </source>
</evidence>
<protein>
    <submittedName>
        <fullName evidence="2">Uncharacterized protein</fullName>
    </submittedName>
</protein>
<keyword evidence="3" id="KW-1185">Reference proteome</keyword>
<feature type="region of interest" description="Disordered" evidence="1">
    <location>
        <begin position="1"/>
        <end position="23"/>
    </location>
</feature>
<name>A0A8J3FDU9_9ACTN</name>
<dbReference type="EMBL" id="BMQC01000001">
    <property type="protein sequence ID" value="GGK11546.1"/>
    <property type="molecule type" value="Genomic_DNA"/>
</dbReference>
<organism evidence="2 3">
    <name type="scientific">Pilimelia terevasa</name>
    <dbReference type="NCBI Taxonomy" id="53372"/>
    <lineage>
        <taxon>Bacteria</taxon>
        <taxon>Bacillati</taxon>
        <taxon>Actinomycetota</taxon>
        <taxon>Actinomycetes</taxon>
        <taxon>Micromonosporales</taxon>
        <taxon>Micromonosporaceae</taxon>
        <taxon>Pilimelia</taxon>
    </lineage>
</organism>
<reference evidence="2" key="2">
    <citation type="submission" date="2020-09" db="EMBL/GenBank/DDBJ databases">
        <authorList>
            <person name="Sun Q."/>
            <person name="Ohkuma M."/>
        </authorList>
    </citation>
    <scope>NUCLEOTIDE SEQUENCE</scope>
    <source>
        <strain evidence="2">JCM 3091</strain>
    </source>
</reference>